<protein>
    <submittedName>
        <fullName evidence="1">Uncharacterized protein</fullName>
    </submittedName>
</protein>
<name>A0AAU8HZ19_9CAUD</name>
<dbReference type="EMBL" id="PP895363">
    <property type="protein sequence ID" value="XCI77947.1"/>
    <property type="molecule type" value="Genomic_DNA"/>
</dbReference>
<sequence>MTTTTNLLKTPRIGDSVFIGFATNGDGKMVKGGAEIPFDKVAAIYAETSTTKDGKIMHHVRTESGDAVAVIGCSKNYWHAVK</sequence>
<accession>A0AAU8HZ19</accession>
<proteinExistence type="predicted"/>
<dbReference type="InterPro" id="IPR055601">
    <property type="entry name" value="DUF7177"/>
</dbReference>
<evidence type="ECO:0000313" key="1">
    <source>
        <dbReference type="EMBL" id="XCI77947.1"/>
    </source>
</evidence>
<organism evidence="1">
    <name type="scientific">Klebsiella phage FKP3</name>
    <dbReference type="NCBI Taxonomy" id="3231233"/>
    <lineage>
        <taxon>Viruses</taxon>
        <taxon>Duplodnaviria</taxon>
        <taxon>Heunggongvirae</taxon>
        <taxon>Uroviricota</taxon>
        <taxon>Caudoviricetes</taxon>
        <taxon>Stephanstirmvirinae</taxon>
        <taxon>Justusliebigvirus</taxon>
    </lineage>
</organism>
<reference evidence="1" key="1">
    <citation type="submission" date="2024-06" db="EMBL/GenBank/DDBJ databases">
        <title>High activity and specificity of bacteriophage cocktails against carbapenem-resistant Klebsiella pneumoniae belonging to high-risk clones CG258 and ST307.</title>
        <authorList>
            <person name="Jimenez Quiceno J."/>
            <person name="Salazar Ospina L."/>
            <person name="Tellez Carrasquilla S."/>
        </authorList>
    </citation>
    <scope>NUCLEOTIDE SEQUENCE</scope>
</reference>
<dbReference type="Pfam" id="PF23801">
    <property type="entry name" value="DUF7177"/>
    <property type="match status" value="1"/>
</dbReference>